<gene>
    <name evidence="1" type="primary">SI:CH211-229B6.1</name>
</gene>
<reference evidence="1" key="1">
    <citation type="submission" date="2016-05" db="EMBL/GenBank/DDBJ databases">
        <authorList>
            <person name="Lavstsen T."/>
            <person name="Jespersen J.S."/>
        </authorList>
    </citation>
    <scope>NUCLEOTIDE SEQUENCE</scope>
    <source>
        <tissue evidence="1">Brain</tissue>
    </source>
</reference>
<dbReference type="AlphaFoldDB" id="A0A1A8HVQ9"/>
<name>A0A1A8HVQ9_NOTKU</name>
<organism evidence="1">
    <name type="scientific">Nothobranchius kuhntae</name>
    <name type="common">Beira killifish</name>
    <dbReference type="NCBI Taxonomy" id="321403"/>
    <lineage>
        <taxon>Eukaryota</taxon>
        <taxon>Metazoa</taxon>
        <taxon>Chordata</taxon>
        <taxon>Craniata</taxon>
        <taxon>Vertebrata</taxon>
        <taxon>Euteleostomi</taxon>
        <taxon>Actinopterygii</taxon>
        <taxon>Neopterygii</taxon>
        <taxon>Teleostei</taxon>
        <taxon>Neoteleostei</taxon>
        <taxon>Acanthomorphata</taxon>
        <taxon>Ovalentaria</taxon>
        <taxon>Atherinomorphae</taxon>
        <taxon>Cyprinodontiformes</taxon>
        <taxon>Nothobranchiidae</taxon>
        <taxon>Nothobranchius</taxon>
    </lineage>
</organism>
<accession>A0A1A8HVQ9</accession>
<reference evidence="1" key="2">
    <citation type="submission" date="2016-06" db="EMBL/GenBank/DDBJ databases">
        <title>The genome of a short-lived fish provides insights into sex chromosome evolution and the genetic control of aging.</title>
        <authorList>
            <person name="Reichwald K."/>
            <person name="Felder M."/>
            <person name="Petzold A."/>
            <person name="Koch P."/>
            <person name="Groth M."/>
            <person name="Platzer M."/>
        </authorList>
    </citation>
    <scope>NUCLEOTIDE SEQUENCE</scope>
    <source>
        <tissue evidence="1">Brain</tissue>
    </source>
</reference>
<feature type="non-terminal residue" evidence="1">
    <location>
        <position position="1"/>
    </location>
</feature>
<dbReference type="EMBL" id="HAED01002616">
    <property type="protein sequence ID" value="SBQ88463.1"/>
    <property type="molecule type" value="Transcribed_RNA"/>
</dbReference>
<feature type="non-terminal residue" evidence="1">
    <location>
        <position position="66"/>
    </location>
</feature>
<evidence type="ECO:0000313" key="1">
    <source>
        <dbReference type="EMBL" id="SBQ88463.1"/>
    </source>
</evidence>
<proteinExistence type="predicted"/>
<sequence>GIQSQWGCQCTCGRCSLVMSCGSSTLPDGTFLPAETYIGVCLPPPVLSCTETEQQWHKTGTKVTIF</sequence>
<protein>
    <submittedName>
        <fullName evidence="1">Si:ch211-229b6.1</fullName>
    </submittedName>
</protein>